<organism evidence="3 4">
    <name type="scientific">Mugilogobius chulae</name>
    <name type="common">yellowstripe goby</name>
    <dbReference type="NCBI Taxonomy" id="88201"/>
    <lineage>
        <taxon>Eukaryota</taxon>
        <taxon>Metazoa</taxon>
        <taxon>Chordata</taxon>
        <taxon>Craniata</taxon>
        <taxon>Vertebrata</taxon>
        <taxon>Euteleostomi</taxon>
        <taxon>Actinopterygii</taxon>
        <taxon>Neopterygii</taxon>
        <taxon>Teleostei</taxon>
        <taxon>Neoteleostei</taxon>
        <taxon>Acanthomorphata</taxon>
        <taxon>Gobiaria</taxon>
        <taxon>Gobiiformes</taxon>
        <taxon>Gobioidei</taxon>
        <taxon>Gobiidae</taxon>
        <taxon>Gobionellinae</taxon>
        <taxon>Mugilogobius</taxon>
    </lineage>
</organism>
<name>A0AAW0MMM9_9GOBI</name>
<evidence type="ECO:0000313" key="4">
    <source>
        <dbReference type="Proteomes" id="UP001460270"/>
    </source>
</evidence>
<keyword evidence="1" id="KW-0472">Membrane</keyword>
<sequence>MDGLCFLLGLLFFGAFSAVVSNKAAVEFSECDLPYKLHINRSNDYEFHMGKKSTVTVSGATFDVADPFKKEGSETVTLDKCVDFVEIKVYVNEKGKDAERIVLHRCKRCNRTESRNGTDLSPLGITGIVTGVILFVLVLIVGPIVYFCCINREALMQLRGRALPLQQNGVENP</sequence>
<gene>
    <name evidence="3" type="ORF">WMY93_030572</name>
</gene>
<dbReference type="Proteomes" id="UP001460270">
    <property type="component" value="Unassembled WGS sequence"/>
</dbReference>
<feature type="chain" id="PRO_5043620427" evidence="2">
    <location>
        <begin position="18"/>
        <end position="173"/>
    </location>
</feature>
<keyword evidence="1" id="KW-0812">Transmembrane</keyword>
<evidence type="ECO:0000313" key="3">
    <source>
        <dbReference type="EMBL" id="KAK7877758.1"/>
    </source>
</evidence>
<protein>
    <submittedName>
        <fullName evidence="3">Uncharacterized protein</fullName>
    </submittedName>
</protein>
<feature type="transmembrane region" description="Helical" evidence="1">
    <location>
        <begin position="123"/>
        <end position="149"/>
    </location>
</feature>
<feature type="signal peptide" evidence="2">
    <location>
        <begin position="1"/>
        <end position="17"/>
    </location>
</feature>
<keyword evidence="4" id="KW-1185">Reference proteome</keyword>
<reference evidence="4" key="1">
    <citation type="submission" date="2024-04" db="EMBL/GenBank/DDBJ databases">
        <title>Salinicola lusitanus LLJ914,a marine bacterium isolated from the Okinawa Trough.</title>
        <authorList>
            <person name="Li J."/>
        </authorList>
    </citation>
    <scope>NUCLEOTIDE SEQUENCE [LARGE SCALE GENOMIC DNA]</scope>
</reference>
<proteinExistence type="predicted"/>
<accession>A0AAW0MMM9</accession>
<evidence type="ECO:0000256" key="1">
    <source>
        <dbReference type="SAM" id="Phobius"/>
    </source>
</evidence>
<keyword evidence="2" id="KW-0732">Signal</keyword>
<dbReference type="EMBL" id="JBBPFD010000674">
    <property type="protein sequence ID" value="KAK7877758.1"/>
    <property type="molecule type" value="Genomic_DNA"/>
</dbReference>
<keyword evidence="1" id="KW-1133">Transmembrane helix</keyword>
<dbReference type="AlphaFoldDB" id="A0AAW0MMM9"/>
<evidence type="ECO:0000256" key="2">
    <source>
        <dbReference type="SAM" id="SignalP"/>
    </source>
</evidence>
<comment type="caution">
    <text evidence="3">The sequence shown here is derived from an EMBL/GenBank/DDBJ whole genome shotgun (WGS) entry which is preliminary data.</text>
</comment>